<dbReference type="GO" id="GO:0005741">
    <property type="term" value="C:mitochondrial outer membrane"/>
    <property type="evidence" value="ECO:0007669"/>
    <property type="project" value="InterPro"/>
</dbReference>
<feature type="compositionally biased region" description="Polar residues" evidence="1">
    <location>
        <begin position="49"/>
        <end position="63"/>
    </location>
</feature>
<dbReference type="Proteomes" id="UP001149813">
    <property type="component" value="Unassembled WGS sequence"/>
</dbReference>
<organism evidence="3 4">
    <name type="scientific">Coemansia erecta</name>
    <dbReference type="NCBI Taxonomy" id="147472"/>
    <lineage>
        <taxon>Eukaryota</taxon>
        <taxon>Fungi</taxon>
        <taxon>Fungi incertae sedis</taxon>
        <taxon>Zoopagomycota</taxon>
        <taxon>Kickxellomycotina</taxon>
        <taxon>Kickxellomycetes</taxon>
        <taxon>Kickxellales</taxon>
        <taxon>Kickxellaceae</taxon>
        <taxon>Coemansia</taxon>
    </lineage>
</organism>
<feature type="transmembrane region" description="Helical" evidence="2">
    <location>
        <begin position="143"/>
        <end position="164"/>
    </location>
</feature>
<dbReference type="OrthoDB" id="5529571at2759"/>
<dbReference type="AlphaFoldDB" id="A0A9W8CSJ3"/>
<evidence type="ECO:0000256" key="2">
    <source>
        <dbReference type="SAM" id="Phobius"/>
    </source>
</evidence>
<evidence type="ECO:0000313" key="3">
    <source>
        <dbReference type="EMBL" id="KAJ1722696.1"/>
    </source>
</evidence>
<accession>A0A9W8CSJ3</accession>
<keyword evidence="2" id="KW-0472">Membrane</keyword>
<keyword evidence="2" id="KW-1133">Transmembrane helix</keyword>
<protein>
    <submittedName>
        <fullName evidence="3">Uncharacterized protein</fullName>
    </submittedName>
</protein>
<reference evidence="3" key="1">
    <citation type="submission" date="2022-07" db="EMBL/GenBank/DDBJ databases">
        <title>Phylogenomic reconstructions and comparative analyses of Kickxellomycotina fungi.</title>
        <authorList>
            <person name="Reynolds N.K."/>
            <person name="Stajich J.E."/>
            <person name="Barry K."/>
            <person name="Grigoriev I.V."/>
            <person name="Crous P."/>
            <person name="Smith M.E."/>
        </authorList>
    </citation>
    <scope>NUCLEOTIDE SEQUENCE</scope>
    <source>
        <strain evidence="3">NBRC 32514</strain>
    </source>
</reference>
<dbReference type="Pfam" id="PF08219">
    <property type="entry name" value="TOM13"/>
    <property type="match status" value="1"/>
</dbReference>
<proteinExistence type="predicted"/>
<dbReference type="InterPro" id="IPR013262">
    <property type="entry name" value="OMP_MIM1/TOM13_mt"/>
</dbReference>
<feature type="compositionally biased region" description="Acidic residues" evidence="1">
    <location>
        <begin position="78"/>
        <end position="89"/>
    </location>
</feature>
<keyword evidence="4" id="KW-1185">Reference proteome</keyword>
<sequence length="198" mass="21881">MSEQEKAHSQTDEDGSDTAGGSWYDEHDDIPSPATPPHLSGQPYLSDLVRNSSGRTTLDSTHVQAYVAASSRRHYEHDSEDSDDNEEYEKLEEGAAVFDPRFTFDEKSAGAAAVAKRAVGVPAQSWWRRAVSGGGWGRSLRFFGLYMALPFVTGVMAGMGEIFANEVMFRWGWRGARPIQVPGRNARVFPIDKHKTVS</sequence>
<keyword evidence="2" id="KW-0812">Transmembrane</keyword>
<evidence type="ECO:0000313" key="4">
    <source>
        <dbReference type="Proteomes" id="UP001149813"/>
    </source>
</evidence>
<gene>
    <name evidence="3" type="ORF">LPJ53_002909</name>
</gene>
<evidence type="ECO:0000256" key="1">
    <source>
        <dbReference type="SAM" id="MobiDB-lite"/>
    </source>
</evidence>
<name>A0A9W8CSJ3_9FUNG</name>
<comment type="caution">
    <text evidence="3">The sequence shown here is derived from an EMBL/GenBank/DDBJ whole genome shotgun (WGS) entry which is preliminary data.</text>
</comment>
<feature type="compositionally biased region" description="Basic and acidic residues" evidence="1">
    <location>
        <begin position="1"/>
        <end position="11"/>
    </location>
</feature>
<dbReference type="EMBL" id="JANBOJ010000099">
    <property type="protein sequence ID" value="KAJ1722696.1"/>
    <property type="molecule type" value="Genomic_DNA"/>
</dbReference>
<feature type="region of interest" description="Disordered" evidence="1">
    <location>
        <begin position="1"/>
        <end position="89"/>
    </location>
</feature>